<dbReference type="Proteomes" id="UP000756530">
    <property type="component" value="Unassembled WGS sequence"/>
</dbReference>
<reference evidence="3 4" key="1">
    <citation type="submission" date="2021-05" db="EMBL/GenBank/DDBJ databases">
        <title>Culturable bacteria isolated from Daya Bay.</title>
        <authorList>
            <person name="Zheng W."/>
            <person name="Yu S."/>
            <person name="Huang Y."/>
        </authorList>
    </citation>
    <scope>NUCLEOTIDE SEQUENCE [LARGE SCALE GENOMIC DNA]</scope>
    <source>
        <strain evidence="3 4">DP4N28-5</strain>
    </source>
</reference>
<dbReference type="PROSITE" id="PS50943">
    <property type="entry name" value="HTH_CROC1"/>
    <property type="match status" value="1"/>
</dbReference>
<comment type="caution">
    <text evidence="3">The sequence shown here is derived from an EMBL/GenBank/DDBJ whole genome shotgun (WGS) entry which is preliminary data.</text>
</comment>
<dbReference type="PANTHER" id="PTHR46558">
    <property type="entry name" value="TRACRIPTIONAL REGULATORY PROTEIN-RELATED-RELATED"/>
    <property type="match status" value="1"/>
</dbReference>
<dbReference type="SMART" id="SM00530">
    <property type="entry name" value="HTH_XRE"/>
    <property type="match status" value="1"/>
</dbReference>
<dbReference type="Pfam" id="PF01381">
    <property type="entry name" value="HTH_3"/>
    <property type="match status" value="1"/>
</dbReference>
<evidence type="ECO:0000313" key="3">
    <source>
        <dbReference type="EMBL" id="MBV7378216.1"/>
    </source>
</evidence>
<sequence length="128" mass="13900">MDDNWYSDEAATFGDRLAAAREAAGMNQKELAKRLGVKVKTLSAWENDVTEPRANRLQLMSGLLNVSLGWLLTGEGEGVEAPDGEGALAADAQALLLELREVRGDISDAMKRLVKLEKAFRAILKDGD</sequence>
<dbReference type="InterPro" id="IPR001387">
    <property type="entry name" value="Cro/C1-type_HTH"/>
</dbReference>
<evidence type="ECO:0000313" key="4">
    <source>
        <dbReference type="Proteomes" id="UP000756530"/>
    </source>
</evidence>
<organism evidence="3 4">
    <name type="scientific">Maritimibacter dapengensis</name>
    <dbReference type="NCBI Taxonomy" id="2836868"/>
    <lineage>
        <taxon>Bacteria</taxon>
        <taxon>Pseudomonadati</taxon>
        <taxon>Pseudomonadota</taxon>
        <taxon>Alphaproteobacteria</taxon>
        <taxon>Rhodobacterales</taxon>
        <taxon>Roseobacteraceae</taxon>
        <taxon>Maritimibacter</taxon>
    </lineage>
</organism>
<dbReference type="EMBL" id="JAHUZE010000001">
    <property type="protein sequence ID" value="MBV7378216.1"/>
    <property type="molecule type" value="Genomic_DNA"/>
</dbReference>
<keyword evidence="1" id="KW-0238">DNA-binding</keyword>
<gene>
    <name evidence="3" type="ORF">KJP28_04720</name>
</gene>
<dbReference type="PANTHER" id="PTHR46558:SF13">
    <property type="entry name" value="HTH-TYPE TRANSCRIPTIONAL REGULATOR IMMR"/>
    <property type="match status" value="1"/>
</dbReference>
<proteinExistence type="predicted"/>
<evidence type="ECO:0000259" key="2">
    <source>
        <dbReference type="PROSITE" id="PS50943"/>
    </source>
</evidence>
<name>A0ABS6SZ13_9RHOB</name>
<accession>A0ABS6SZ13</accession>
<protein>
    <submittedName>
        <fullName evidence="3">Helix-turn-helix domain-containing protein</fullName>
    </submittedName>
</protein>
<keyword evidence="4" id="KW-1185">Reference proteome</keyword>
<feature type="domain" description="HTH cro/C1-type" evidence="2">
    <location>
        <begin position="17"/>
        <end position="71"/>
    </location>
</feature>
<evidence type="ECO:0000256" key="1">
    <source>
        <dbReference type="ARBA" id="ARBA00023125"/>
    </source>
</evidence>
<dbReference type="RefSeq" id="WP_218391059.1">
    <property type="nucleotide sequence ID" value="NZ_JAHUZE010000001.1"/>
</dbReference>
<dbReference type="CDD" id="cd00093">
    <property type="entry name" value="HTH_XRE"/>
    <property type="match status" value="1"/>
</dbReference>